<comment type="caution">
    <text evidence="1">The sequence shown here is derived from an EMBL/GenBank/DDBJ whole genome shotgun (WGS) entry which is preliminary data.</text>
</comment>
<name>A0ABT8DVP7_9BURK</name>
<organism evidence="1 2">
    <name type="scientific">Roseateles violae</name>
    <dbReference type="NCBI Taxonomy" id="3058042"/>
    <lineage>
        <taxon>Bacteria</taxon>
        <taxon>Pseudomonadati</taxon>
        <taxon>Pseudomonadota</taxon>
        <taxon>Betaproteobacteria</taxon>
        <taxon>Burkholderiales</taxon>
        <taxon>Sphaerotilaceae</taxon>
        <taxon>Roseateles</taxon>
    </lineage>
</organism>
<evidence type="ECO:0000313" key="1">
    <source>
        <dbReference type="EMBL" id="MDN3922068.1"/>
    </source>
</evidence>
<proteinExistence type="predicted"/>
<dbReference type="RefSeq" id="WP_290360364.1">
    <property type="nucleotide sequence ID" value="NZ_JAUHHC010000004.1"/>
</dbReference>
<keyword evidence="2" id="KW-1185">Reference proteome</keyword>
<sequence>MRAALSILGLVIVLAIVMLMMKQQAKSLAPRPVAQPAAASEPAATNLPQQLRQQVDAALQQGAARASEAQP</sequence>
<accession>A0ABT8DVP7</accession>
<reference evidence="1 2" key="1">
    <citation type="submission" date="2023-06" db="EMBL/GenBank/DDBJ databases">
        <title>Pelomonas sp. PFR6 16S ribosomal RNA gene Genome sequencing and assembly.</title>
        <authorList>
            <person name="Woo H."/>
        </authorList>
    </citation>
    <scope>NUCLEOTIDE SEQUENCE [LARGE SCALE GENOMIC DNA]</scope>
    <source>
        <strain evidence="1 2">PFR6</strain>
    </source>
</reference>
<evidence type="ECO:0000313" key="2">
    <source>
        <dbReference type="Proteomes" id="UP001228044"/>
    </source>
</evidence>
<gene>
    <name evidence="1" type="ORF">QWJ38_17395</name>
</gene>
<protein>
    <submittedName>
        <fullName evidence="1">Uncharacterized protein</fullName>
    </submittedName>
</protein>
<dbReference type="EMBL" id="JAUHHC010000004">
    <property type="protein sequence ID" value="MDN3922068.1"/>
    <property type="molecule type" value="Genomic_DNA"/>
</dbReference>
<dbReference type="Proteomes" id="UP001228044">
    <property type="component" value="Unassembled WGS sequence"/>
</dbReference>